<dbReference type="EMBL" id="JBHSMQ010000009">
    <property type="protein sequence ID" value="MFC5457215.1"/>
    <property type="molecule type" value="Genomic_DNA"/>
</dbReference>
<evidence type="ECO:0000313" key="2">
    <source>
        <dbReference type="EMBL" id="MFC5457215.1"/>
    </source>
</evidence>
<gene>
    <name evidence="2" type="ORF">ACFQDI_20265</name>
</gene>
<feature type="signal peptide" evidence="1">
    <location>
        <begin position="1"/>
        <end position="24"/>
    </location>
</feature>
<dbReference type="Proteomes" id="UP001596052">
    <property type="component" value="Unassembled WGS sequence"/>
</dbReference>
<dbReference type="RefSeq" id="WP_377170267.1">
    <property type="nucleotide sequence ID" value="NZ_JBHSMQ010000009.1"/>
</dbReference>
<keyword evidence="3" id="KW-1185">Reference proteome</keyword>
<protein>
    <recommendedName>
        <fullName evidence="4">Lipoprotein</fullName>
    </recommendedName>
</protein>
<accession>A0ABW0KV04</accession>
<evidence type="ECO:0000256" key="1">
    <source>
        <dbReference type="SAM" id="SignalP"/>
    </source>
</evidence>
<proteinExistence type="predicted"/>
<evidence type="ECO:0008006" key="4">
    <source>
        <dbReference type="Google" id="ProtNLM"/>
    </source>
</evidence>
<keyword evidence="1" id="KW-0732">Signal</keyword>
<comment type="caution">
    <text evidence="2">The sequence shown here is derived from an EMBL/GenBank/DDBJ whole genome shotgun (WGS) entry which is preliminary data.</text>
</comment>
<reference evidence="3" key="1">
    <citation type="journal article" date="2019" name="Int. J. Syst. Evol. Microbiol.">
        <title>The Global Catalogue of Microorganisms (GCM) 10K type strain sequencing project: providing services to taxonomists for standard genome sequencing and annotation.</title>
        <authorList>
            <consortium name="The Broad Institute Genomics Platform"/>
            <consortium name="The Broad Institute Genome Sequencing Center for Infectious Disease"/>
            <person name="Wu L."/>
            <person name="Ma J."/>
        </authorList>
    </citation>
    <scope>NUCLEOTIDE SEQUENCE [LARGE SCALE GENOMIC DNA]</scope>
    <source>
        <strain evidence="3">CGMCC 4.1469</strain>
    </source>
</reference>
<dbReference type="PROSITE" id="PS51257">
    <property type="entry name" value="PROKAR_LIPOPROTEIN"/>
    <property type="match status" value="1"/>
</dbReference>
<feature type="chain" id="PRO_5045298916" description="Lipoprotein" evidence="1">
    <location>
        <begin position="25"/>
        <end position="158"/>
    </location>
</feature>
<organism evidence="2 3">
    <name type="scientific">Prosthecobacter fluviatilis</name>
    <dbReference type="NCBI Taxonomy" id="445931"/>
    <lineage>
        <taxon>Bacteria</taxon>
        <taxon>Pseudomonadati</taxon>
        <taxon>Verrucomicrobiota</taxon>
        <taxon>Verrucomicrobiia</taxon>
        <taxon>Verrucomicrobiales</taxon>
        <taxon>Verrucomicrobiaceae</taxon>
        <taxon>Prosthecobacter</taxon>
    </lineage>
</organism>
<evidence type="ECO:0000313" key="3">
    <source>
        <dbReference type="Proteomes" id="UP001596052"/>
    </source>
</evidence>
<name>A0ABW0KV04_9BACT</name>
<sequence>MRRFLTRLLLLSAALGLMSCRSVKEEEGDSARFSAGNSFSSCEYILKGTRMSYYTIGYNGADRKRVSTRKLTPEELAAFWKGLEDNDVYHWRSKYEPSGEVPYTDPGTWDLTIHKGGKRVLQCWGFAAYPSDADPRKTTSFEETDRFKRMFNLFILHL</sequence>